<feature type="compositionally biased region" description="Pro residues" evidence="1">
    <location>
        <begin position="82"/>
        <end position="91"/>
    </location>
</feature>
<keyword evidence="3" id="KW-1185">Reference proteome</keyword>
<protein>
    <submittedName>
        <fullName evidence="2">Uncharacterized protein</fullName>
    </submittedName>
</protein>
<evidence type="ECO:0000313" key="3">
    <source>
        <dbReference type="Proteomes" id="UP000653308"/>
    </source>
</evidence>
<dbReference type="EMBL" id="BMWE01000011">
    <property type="protein sequence ID" value="GGY30471.1"/>
    <property type="molecule type" value="Genomic_DNA"/>
</dbReference>
<comment type="caution">
    <text evidence="2">The sequence shown here is derived from an EMBL/GenBank/DDBJ whole genome shotgun (WGS) entry which is preliminary data.</text>
</comment>
<sequence length="178" mass="18778">MSCSHAAGCPLFPVLRASLQGWREYYCDSADRWLGCARYQMSLTGERVPISLLPNGARARHLEAPAGVDQSGATSATAAPRQPSPSQPVPGAPEAASWPQSAPFQPYGRSPSGLGATTPEAMAQSGATPPPAGVRHDQPAPSPQAAEPADNPVRHARQVPSPKRGWWARLADWMRGPA</sequence>
<gene>
    <name evidence="2" type="ORF">GCM10010384_42130</name>
</gene>
<evidence type="ECO:0000313" key="2">
    <source>
        <dbReference type="EMBL" id="GGY30471.1"/>
    </source>
</evidence>
<accession>A0ABQ3A356</accession>
<proteinExistence type="predicted"/>
<name>A0ABQ3A356_9ACTN</name>
<dbReference type="Proteomes" id="UP000653308">
    <property type="component" value="Unassembled WGS sequence"/>
</dbReference>
<reference evidence="3" key="1">
    <citation type="journal article" date="2019" name="Int. J. Syst. Evol. Microbiol.">
        <title>The Global Catalogue of Microorganisms (GCM) 10K type strain sequencing project: providing services to taxonomists for standard genome sequencing and annotation.</title>
        <authorList>
            <consortium name="The Broad Institute Genomics Platform"/>
            <consortium name="The Broad Institute Genome Sequencing Center for Infectious Disease"/>
            <person name="Wu L."/>
            <person name="Ma J."/>
        </authorList>
    </citation>
    <scope>NUCLEOTIDE SEQUENCE [LARGE SCALE GENOMIC DNA]</scope>
    <source>
        <strain evidence="3">JCM 4957</strain>
    </source>
</reference>
<feature type="region of interest" description="Disordered" evidence="1">
    <location>
        <begin position="66"/>
        <end position="164"/>
    </location>
</feature>
<organism evidence="2 3">
    <name type="scientific">Streptomyces djakartensis</name>
    <dbReference type="NCBI Taxonomy" id="68193"/>
    <lineage>
        <taxon>Bacteria</taxon>
        <taxon>Bacillati</taxon>
        <taxon>Actinomycetota</taxon>
        <taxon>Actinomycetes</taxon>
        <taxon>Kitasatosporales</taxon>
        <taxon>Streptomycetaceae</taxon>
        <taxon>Streptomyces</taxon>
    </lineage>
</organism>
<evidence type="ECO:0000256" key="1">
    <source>
        <dbReference type="SAM" id="MobiDB-lite"/>
    </source>
</evidence>